<dbReference type="Proteomes" id="UP000077266">
    <property type="component" value="Unassembled WGS sequence"/>
</dbReference>
<dbReference type="SUPFAM" id="SSF51735">
    <property type="entry name" value="NAD(P)-binding Rossmann-fold domains"/>
    <property type="match status" value="1"/>
</dbReference>
<dbReference type="InterPro" id="IPR051164">
    <property type="entry name" value="NmrA-like_oxidored"/>
</dbReference>
<gene>
    <name evidence="5" type="ORF">EXIGLDRAFT_628109</name>
</gene>
<comment type="similarity">
    <text evidence="1">Belongs to the NmrA-type oxidoreductase family.</text>
</comment>
<dbReference type="OrthoDB" id="419598at2759"/>
<dbReference type="CDD" id="cd05251">
    <property type="entry name" value="NmrA_like_SDR_a"/>
    <property type="match status" value="1"/>
</dbReference>
<reference evidence="5 6" key="1">
    <citation type="journal article" date="2016" name="Mol. Biol. Evol.">
        <title>Comparative Genomics of Early-Diverging Mushroom-Forming Fungi Provides Insights into the Origins of Lignocellulose Decay Capabilities.</title>
        <authorList>
            <person name="Nagy L.G."/>
            <person name="Riley R."/>
            <person name="Tritt A."/>
            <person name="Adam C."/>
            <person name="Daum C."/>
            <person name="Floudas D."/>
            <person name="Sun H."/>
            <person name="Yadav J.S."/>
            <person name="Pangilinan J."/>
            <person name="Larsson K.H."/>
            <person name="Matsuura K."/>
            <person name="Barry K."/>
            <person name="Labutti K."/>
            <person name="Kuo R."/>
            <person name="Ohm R.A."/>
            <person name="Bhattacharya S.S."/>
            <person name="Shirouzu T."/>
            <person name="Yoshinaga Y."/>
            <person name="Martin F.M."/>
            <person name="Grigoriev I.V."/>
            <person name="Hibbett D.S."/>
        </authorList>
    </citation>
    <scope>NUCLEOTIDE SEQUENCE [LARGE SCALE GENOMIC DNA]</scope>
    <source>
        <strain evidence="5 6">HHB12029</strain>
    </source>
</reference>
<dbReference type="InParanoid" id="A0A165C2D1"/>
<evidence type="ECO:0000256" key="1">
    <source>
        <dbReference type="ARBA" id="ARBA00006328"/>
    </source>
</evidence>
<dbReference type="STRING" id="1314781.A0A165C2D1"/>
<dbReference type="PANTHER" id="PTHR42748">
    <property type="entry name" value="NITROGEN METABOLITE REPRESSION PROTEIN NMRA FAMILY MEMBER"/>
    <property type="match status" value="1"/>
</dbReference>
<evidence type="ECO:0000313" key="6">
    <source>
        <dbReference type="Proteomes" id="UP000077266"/>
    </source>
</evidence>
<dbReference type="GO" id="GO:0005634">
    <property type="term" value="C:nucleus"/>
    <property type="evidence" value="ECO:0007669"/>
    <property type="project" value="TreeGrafter"/>
</dbReference>
<proteinExistence type="inferred from homology"/>
<keyword evidence="6" id="KW-1185">Reference proteome</keyword>
<dbReference type="Gene3D" id="3.90.25.10">
    <property type="entry name" value="UDP-galactose 4-epimerase, domain 1"/>
    <property type="match status" value="1"/>
</dbReference>
<dbReference type="GO" id="GO:0016491">
    <property type="term" value="F:oxidoreductase activity"/>
    <property type="evidence" value="ECO:0007669"/>
    <property type="project" value="UniProtKB-KW"/>
</dbReference>
<dbReference type="PANTHER" id="PTHR42748:SF30">
    <property type="entry name" value="NMRA-LIKE DOMAIN-CONTAINING PROTEIN"/>
    <property type="match status" value="1"/>
</dbReference>
<evidence type="ECO:0000259" key="4">
    <source>
        <dbReference type="Pfam" id="PF05368"/>
    </source>
</evidence>
<sequence length="259" mass="27989">MYGKRIVAVFGATGAQGGSVAKYLLEDKTVAVRAITRNAQSPAAQALKAKGAEVVVADLNHPETLFAVVNNAYSVYGVTDCEWEAEFQHGKALVDAAKLAGVQHFIWWCVVFSSSTFPHYDSKAQVDEYLKASGIPHTSLYNCGYFENLISPVSGFQLCKKLDDGTISVEIPIPADSYMAFYSVDQTGGWVLEALKNPSRWIGKDMHAIGQHITPRQVAEKIAAITGKTSALNVPSLAAFRAMGESEDPAVKEVFLGIK</sequence>
<dbReference type="Pfam" id="PF05368">
    <property type="entry name" value="NmrA"/>
    <property type="match status" value="1"/>
</dbReference>
<feature type="domain" description="NmrA-like" evidence="4">
    <location>
        <begin position="4"/>
        <end position="232"/>
    </location>
</feature>
<organism evidence="5 6">
    <name type="scientific">Exidia glandulosa HHB12029</name>
    <dbReference type="NCBI Taxonomy" id="1314781"/>
    <lineage>
        <taxon>Eukaryota</taxon>
        <taxon>Fungi</taxon>
        <taxon>Dikarya</taxon>
        <taxon>Basidiomycota</taxon>
        <taxon>Agaricomycotina</taxon>
        <taxon>Agaricomycetes</taxon>
        <taxon>Auriculariales</taxon>
        <taxon>Exidiaceae</taxon>
        <taxon>Exidia</taxon>
    </lineage>
</organism>
<name>A0A165C2D1_EXIGL</name>
<evidence type="ECO:0000256" key="2">
    <source>
        <dbReference type="ARBA" id="ARBA00022857"/>
    </source>
</evidence>
<evidence type="ECO:0000313" key="5">
    <source>
        <dbReference type="EMBL" id="KZV81691.1"/>
    </source>
</evidence>
<dbReference type="AlphaFoldDB" id="A0A165C2D1"/>
<keyword evidence="2" id="KW-0521">NADP</keyword>
<protein>
    <submittedName>
        <fullName evidence="5">NAD(P)-binding protein</fullName>
    </submittedName>
</protein>
<keyword evidence="3" id="KW-0560">Oxidoreductase</keyword>
<evidence type="ECO:0000256" key="3">
    <source>
        <dbReference type="ARBA" id="ARBA00023002"/>
    </source>
</evidence>
<dbReference type="InterPro" id="IPR036291">
    <property type="entry name" value="NAD(P)-bd_dom_sf"/>
</dbReference>
<dbReference type="Gene3D" id="3.40.50.720">
    <property type="entry name" value="NAD(P)-binding Rossmann-like Domain"/>
    <property type="match status" value="1"/>
</dbReference>
<dbReference type="InterPro" id="IPR008030">
    <property type="entry name" value="NmrA-like"/>
</dbReference>
<dbReference type="EMBL" id="KV426375">
    <property type="protein sequence ID" value="KZV81691.1"/>
    <property type="molecule type" value="Genomic_DNA"/>
</dbReference>
<accession>A0A165C2D1</accession>